<keyword evidence="1" id="KW-0812">Transmembrane</keyword>
<accession>A0ABP2J4Z0</accession>
<sequence>MKRVILLAVIQAVVLFFIIGALAYAFKGDFFYNHLAVIFAPIAGIMRFATAYATEIVLPKKAAEIAEKRKNKEIPSKIRSSE</sequence>
<proteinExistence type="predicted"/>
<gene>
    <name evidence="2" type="ORF">SIN_0786</name>
</gene>
<evidence type="ECO:0008006" key="3">
    <source>
        <dbReference type="Google" id="ProtNLM"/>
    </source>
</evidence>
<comment type="caution">
    <text evidence="2">The sequence shown here is derived from an EMBL/GenBank/DDBJ whole genome shotgun (WGS) entry which is preliminary data.</text>
</comment>
<reference evidence="2" key="1">
    <citation type="submission" date="2010-09" db="EMBL/GenBank/DDBJ databases">
        <authorList>
            <person name="Daugherty S.C."/>
            <person name="Kilian M."/>
            <person name="Tettelin H."/>
        </authorList>
    </citation>
    <scope>NUCLEOTIDE SEQUENCE [LARGE SCALE GENOMIC DNA]</scope>
    <source>
        <strain evidence="2">SK1302</strain>
    </source>
</reference>
<name>A0ABP2J4Z0_9STRE</name>
<keyword evidence="1" id="KW-0472">Membrane</keyword>
<protein>
    <recommendedName>
        <fullName evidence="3">Excreted peptide</fullName>
    </recommendedName>
</protein>
<organism evidence="2">
    <name type="scientific">Streptococcus infantis SK1302</name>
    <dbReference type="NCBI Taxonomy" id="871237"/>
    <lineage>
        <taxon>Bacteria</taxon>
        <taxon>Bacillati</taxon>
        <taxon>Bacillota</taxon>
        <taxon>Bacilli</taxon>
        <taxon>Lactobacillales</taxon>
        <taxon>Streptococcaceae</taxon>
        <taxon>Streptococcus</taxon>
    </lineage>
</organism>
<dbReference type="EMBL" id="AEDY01000038">
    <property type="protein sequence ID" value="EFO54500.1"/>
    <property type="molecule type" value="Genomic_DNA"/>
</dbReference>
<evidence type="ECO:0000256" key="1">
    <source>
        <dbReference type="SAM" id="Phobius"/>
    </source>
</evidence>
<keyword evidence="1" id="KW-1133">Transmembrane helix</keyword>
<feature type="transmembrane region" description="Helical" evidence="1">
    <location>
        <begin position="35"/>
        <end position="58"/>
    </location>
</feature>
<evidence type="ECO:0000313" key="2">
    <source>
        <dbReference type="EMBL" id="EFO54500.1"/>
    </source>
</evidence>